<evidence type="ECO:0000313" key="2">
    <source>
        <dbReference type="EMBL" id="MPC73745.1"/>
    </source>
</evidence>
<evidence type="ECO:0000313" key="3">
    <source>
        <dbReference type="Proteomes" id="UP000324222"/>
    </source>
</evidence>
<dbReference type="Proteomes" id="UP000324222">
    <property type="component" value="Unassembled WGS sequence"/>
</dbReference>
<reference evidence="2 3" key="1">
    <citation type="submission" date="2019-05" db="EMBL/GenBank/DDBJ databases">
        <title>Another draft genome of Portunus trituberculatus and its Hox gene families provides insights of decapod evolution.</title>
        <authorList>
            <person name="Jeong J.-H."/>
            <person name="Song I."/>
            <person name="Kim S."/>
            <person name="Choi T."/>
            <person name="Kim D."/>
            <person name="Ryu S."/>
            <person name="Kim W."/>
        </authorList>
    </citation>
    <scope>NUCLEOTIDE SEQUENCE [LARGE SCALE GENOMIC DNA]</scope>
    <source>
        <tissue evidence="2">Muscle</tissue>
    </source>
</reference>
<accession>A0A5B7HVC7</accession>
<sequence length="79" mass="8946">MSPDDTNLRPSMAPHFPAHVWSGSKHRMGLKALVMRESEIVSAYILLHSDLCCSLLTSSKRQLQDRSPSQARLRGEERK</sequence>
<keyword evidence="3" id="KW-1185">Reference proteome</keyword>
<protein>
    <submittedName>
        <fullName evidence="2">Uncharacterized protein</fullName>
    </submittedName>
</protein>
<feature type="compositionally biased region" description="Polar residues" evidence="1">
    <location>
        <begin position="59"/>
        <end position="70"/>
    </location>
</feature>
<evidence type="ECO:0000256" key="1">
    <source>
        <dbReference type="SAM" id="MobiDB-lite"/>
    </source>
</evidence>
<organism evidence="2 3">
    <name type="scientific">Portunus trituberculatus</name>
    <name type="common">Swimming crab</name>
    <name type="synonym">Neptunus trituberculatus</name>
    <dbReference type="NCBI Taxonomy" id="210409"/>
    <lineage>
        <taxon>Eukaryota</taxon>
        <taxon>Metazoa</taxon>
        <taxon>Ecdysozoa</taxon>
        <taxon>Arthropoda</taxon>
        <taxon>Crustacea</taxon>
        <taxon>Multicrustacea</taxon>
        <taxon>Malacostraca</taxon>
        <taxon>Eumalacostraca</taxon>
        <taxon>Eucarida</taxon>
        <taxon>Decapoda</taxon>
        <taxon>Pleocyemata</taxon>
        <taxon>Brachyura</taxon>
        <taxon>Eubrachyura</taxon>
        <taxon>Portunoidea</taxon>
        <taxon>Portunidae</taxon>
        <taxon>Portuninae</taxon>
        <taxon>Portunus</taxon>
    </lineage>
</organism>
<feature type="region of interest" description="Disordered" evidence="1">
    <location>
        <begin position="59"/>
        <end position="79"/>
    </location>
</feature>
<comment type="caution">
    <text evidence="2">The sequence shown here is derived from an EMBL/GenBank/DDBJ whole genome shotgun (WGS) entry which is preliminary data.</text>
</comment>
<name>A0A5B7HVC7_PORTR</name>
<dbReference type="EMBL" id="VSRR010037432">
    <property type="protein sequence ID" value="MPC73745.1"/>
    <property type="molecule type" value="Genomic_DNA"/>
</dbReference>
<gene>
    <name evidence="2" type="ORF">E2C01_068082</name>
</gene>
<dbReference type="AlphaFoldDB" id="A0A5B7HVC7"/>
<proteinExistence type="predicted"/>